<dbReference type="FunFam" id="3.40.50.300:FF:000296">
    <property type="entry name" value="ATP-dependent DNA helicase RecQ"/>
    <property type="match status" value="1"/>
</dbReference>
<dbReference type="GO" id="GO:0005737">
    <property type="term" value="C:cytoplasm"/>
    <property type="evidence" value="ECO:0007669"/>
    <property type="project" value="TreeGrafter"/>
</dbReference>
<dbReference type="CDD" id="cd17920">
    <property type="entry name" value="DEXHc_RecQ"/>
    <property type="match status" value="1"/>
</dbReference>
<dbReference type="InterPro" id="IPR044876">
    <property type="entry name" value="HRDC_dom_sf"/>
</dbReference>
<dbReference type="Pfam" id="PF00271">
    <property type="entry name" value="Helicase_C"/>
    <property type="match status" value="1"/>
</dbReference>
<dbReference type="CDD" id="cd18794">
    <property type="entry name" value="SF2_C_RecQ"/>
    <property type="match status" value="1"/>
</dbReference>
<evidence type="ECO:0000256" key="3">
    <source>
        <dbReference type="ARBA" id="ARBA00005446"/>
    </source>
</evidence>
<dbReference type="Pfam" id="PF14493">
    <property type="entry name" value="HTH_40"/>
    <property type="match status" value="1"/>
</dbReference>
<dbReference type="GO" id="GO:0003677">
    <property type="term" value="F:DNA binding"/>
    <property type="evidence" value="ECO:0007669"/>
    <property type="project" value="UniProtKB-KW"/>
</dbReference>
<accession>A0A0M4G639</accession>
<reference evidence="22" key="1">
    <citation type="submission" date="2015-08" db="EMBL/GenBank/DDBJ databases">
        <title>Genome sequencing project for genomic taxonomy and phylogenomics of Bacillus-like bacteria.</title>
        <authorList>
            <person name="Liu B."/>
            <person name="Wang J."/>
            <person name="Zhu Y."/>
            <person name="Liu G."/>
            <person name="Chen Q."/>
            <person name="Chen Z."/>
            <person name="Lan J."/>
            <person name="Che J."/>
            <person name="Ge C."/>
            <person name="Shi H."/>
            <person name="Pan Z."/>
            <person name="Liu X."/>
        </authorList>
    </citation>
    <scope>NUCLEOTIDE SEQUENCE [LARGE SCALE GENOMIC DNA]</scope>
    <source>
        <strain evidence="22">FJAT-4402</strain>
    </source>
</reference>
<keyword evidence="22" id="KW-1185">Reference proteome</keyword>
<dbReference type="Pfam" id="PF09382">
    <property type="entry name" value="RQC"/>
    <property type="match status" value="1"/>
</dbReference>
<dbReference type="Pfam" id="PF16124">
    <property type="entry name" value="RecQ_Zn_bind"/>
    <property type="match status" value="1"/>
</dbReference>
<dbReference type="Gene3D" id="1.10.10.10">
    <property type="entry name" value="Winged helix-like DNA-binding domain superfamily/Winged helix DNA-binding domain"/>
    <property type="match status" value="1"/>
</dbReference>
<dbReference type="Gene3D" id="1.10.150.80">
    <property type="entry name" value="HRDC domain"/>
    <property type="match status" value="1"/>
</dbReference>
<evidence type="ECO:0000256" key="11">
    <source>
        <dbReference type="ARBA" id="ARBA00023125"/>
    </source>
</evidence>
<keyword evidence="4" id="KW-0479">Metal-binding</keyword>
<proteinExistence type="inferred from homology"/>
<dbReference type="InterPro" id="IPR032284">
    <property type="entry name" value="RecQ_Zn-bd"/>
</dbReference>
<comment type="cofactor">
    <cofactor evidence="1">
        <name>Mg(2+)</name>
        <dbReference type="ChEBI" id="CHEBI:18420"/>
    </cofactor>
</comment>
<evidence type="ECO:0000259" key="20">
    <source>
        <dbReference type="PROSITE" id="PS51194"/>
    </source>
</evidence>
<organism evidence="21 22">
    <name type="scientific">Bacillus gobiensis</name>
    <dbReference type="NCBI Taxonomy" id="1441095"/>
    <lineage>
        <taxon>Bacteria</taxon>
        <taxon>Bacillati</taxon>
        <taxon>Bacillota</taxon>
        <taxon>Bacilli</taxon>
        <taxon>Bacillales</taxon>
        <taxon>Bacillaceae</taxon>
        <taxon>Bacillus</taxon>
    </lineage>
</organism>
<dbReference type="GO" id="GO:0006281">
    <property type="term" value="P:DNA repair"/>
    <property type="evidence" value="ECO:0007669"/>
    <property type="project" value="UniProtKB-KW"/>
</dbReference>
<keyword evidence="10" id="KW-0067">ATP-binding</keyword>
<comment type="similarity">
    <text evidence="3">Belongs to the helicase family. RecQ subfamily.</text>
</comment>
<evidence type="ECO:0000256" key="5">
    <source>
        <dbReference type="ARBA" id="ARBA00022741"/>
    </source>
</evidence>
<keyword evidence="11" id="KW-0238">DNA-binding</keyword>
<keyword evidence="8 21" id="KW-0347">Helicase</keyword>
<keyword evidence="14" id="KW-0413">Isomerase</keyword>
<keyword evidence="7" id="KW-0378">Hydrolase</keyword>
<dbReference type="GO" id="GO:0043590">
    <property type="term" value="C:bacterial nucleoid"/>
    <property type="evidence" value="ECO:0007669"/>
    <property type="project" value="TreeGrafter"/>
</dbReference>
<dbReference type="PROSITE" id="PS51192">
    <property type="entry name" value="HELICASE_ATP_BIND_1"/>
    <property type="match status" value="1"/>
</dbReference>
<dbReference type="InterPro" id="IPR027417">
    <property type="entry name" value="P-loop_NTPase"/>
</dbReference>
<dbReference type="SMART" id="SM00956">
    <property type="entry name" value="RQC"/>
    <property type="match status" value="1"/>
</dbReference>
<evidence type="ECO:0000256" key="1">
    <source>
        <dbReference type="ARBA" id="ARBA00001946"/>
    </source>
</evidence>
<dbReference type="GO" id="GO:0009378">
    <property type="term" value="F:four-way junction helicase activity"/>
    <property type="evidence" value="ECO:0007669"/>
    <property type="project" value="TreeGrafter"/>
</dbReference>
<feature type="domain" description="Helicase C-terminal" evidence="20">
    <location>
        <begin position="213"/>
        <end position="364"/>
    </location>
</feature>
<dbReference type="OrthoDB" id="9763310at2"/>
<dbReference type="SUPFAM" id="SSF52540">
    <property type="entry name" value="P-loop containing nucleoside triphosphate hydrolases"/>
    <property type="match status" value="1"/>
</dbReference>
<evidence type="ECO:0000256" key="4">
    <source>
        <dbReference type="ARBA" id="ARBA00022723"/>
    </source>
</evidence>
<dbReference type="GO" id="GO:0030894">
    <property type="term" value="C:replisome"/>
    <property type="evidence" value="ECO:0007669"/>
    <property type="project" value="TreeGrafter"/>
</dbReference>
<dbReference type="AlphaFoldDB" id="A0A0M4G639"/>
<dbReference type="STRING" id="1441095.AM592_00545"/>
<keyword evidence="13" id="KW-0234">DNA repair</keyword>
<dbReference type="PROSITE" id="PS50967">
    <property type="entry name" value="HRDC"/>
    <property type="match status" value="1"/>
</dbReference>
<keyword evidence="5" id="KW-0547">Nucleotide-binding</keyword>
<evidence type="ECO:0000259" key="18">
    <source>
        <dbReference type="PROSITE" id="PS50967"/>
    </source>
</evidence>
<feature type="region of interest" description="Disordered" evidence="17">
    <location>
        <begin position="592"/>
        <end position="616"/>
    </location>
</feature>
<dbReference type="PROSITE" id="PS51194">
    <property type="entry name" value="HELICASE_CTER"/>
    <property type="match status" value="1"/>
</dbReference>
<comment type="cofactor">
    <cofactor evidence="2">
        <name>Zn(2+)</name>
        <dbReference type="ChEBI" id="CHEBI:29105"/>
    </cofactor>
</comment>
<dbReference type="InterPro" id="IPR029491">
    <property type="entry name" value="Helicase_HTH"/>
</dbReference>
<sequence>MLTKVRQDLQNYFGYSSFRPGQEKVISNVLEKKRNSACIMPTGGGKSICYQIPALQLPGTTLVISPLISLMKDQVDALNVAGIPASYINSSLSYQEMRIRLSETKQGRYKLLYIAPERLQSPEFLQEIKQLEIPLIAVDEAHCISQWGHDFRPSYMNIKEMLNALPGDPVILALTATATPQVSDDICRLLHIDASQVVSTGFARSNLSFQLVKGEDKMRYLENYIKTNKDESGIIYTATRKEADRISQALRIKGIRAGRYHAGMNDEERLREQEDFLQDNITIMVATSAFGMGIDKSNIRYVIHYQMPKDMESYYQEAGRAGRDGADSECILLYSAQDVQIQRFLIEQSTTNESRQIQQLEKLRQMMDYCHTEGCLQAFILRYFGEQSPEDCGQCSSCTDERELTDVTREAQMVMSCLIRMGARFGKTFISQVLTGSRNKKVVEAGFDKLTTYGMMKDKSLQEVNEFIEFLTSELYLGATTGQYPTLYVTEKGKEVLLGKSGVERKARMQTSQLVEDDELFNHLRAVRKSIAEEENVPPFVVFSDVTLRDMCAKLPDNPQDFLNVKGVGEQKRQRYGERFIEEIQTFCAENPDRNRKSEAVMTSKPSKKRTPTDEPSHLETYKMFQEGMSIKELAEAREITEETAGSHLLRCISEGHSIDWERIITYQIEAQIKEAVEKVGKEKLKPLKENVSEEISYFIIKLTLEKWRQESGQIV</sequence>
<dbReference type="RefSeq" id="WP_053601976.1">
    <property type="nucleotide sequence ID" value="NZ_CP012600.1"/>
</dbReference>
<dbReference type="InterPro" id="IPR036388">
    <property type="entry name" value="WH-like_DNA-bd_sf"/>
</dbReference>
<dbReference type="SMART" id="SM00487">
    <property type="entry name" value="DEXDc"/>
    <property type="match status" value="1"/>
</dbReference>
<dbReference type="Proteomes" id="UP000067625">
    <property type="component" value="Chromosome"/>
</dbReference>
<keyword evidence="12" id="KW-0233">DNA recombination</keyword>
<evidence type="ECO:0000256" key="12">
    <source>
        <dbReference type="ARBA" id="ARBA00023172"/>
    </source>
</evidence>
<evidence type="ECO:0000256" key="2">
    <source>
        <dbReference type="ARBA" id="ARBA00001947"/>
    </source>
</evidence>
<dbReference type="InterPro" id="IPR002121">
    <property type="entry name" value="HRDC_dom"/>
</dbReference>
<evidence type="ECO:0000256" key="7">
    <source>
        <dbReference type="ARBA" id="ARBA00022801"/>
    </source>
</evidence>
<keyword evidence="6" id="KW-0227">DNA damage</keyword>
<dbReference type="SMART" id="SM00341">
    <property type="entry name" value="HRDC"/>
    <property type="match status" value="1"/>
</dbReference>
<dbReference type="InterPro" id="IPR036390">
    <property type="entry name" value="WH_DNA-bd_sf"/>
</dbReference>
<dbReference type="GO" id="GO:0006260">
    <property type="term" value="P:DNA replication"/>
    <property type="evidence" value="ECO:0007669"/>
    <property type="project" value="InterPro"/>
</dbReference>
<evidence type="ECO:0000256" key="15">
    <source>
        <dbReference type="ARBA" id="ARBA00034617"/>
    </source>
</evidence>
<dbReference type="PATRIC" id="fig|1441095.3.peg.121"/>
<dbReference type="PANTHER" id="PTHR13710:SF105">
    <property type="entry name" value="ATP-DEPENDENT DNA HELICASE Q1"/>
    <property type="match status" value="1"/>
</dbReference>
<evidence type="ECO:0000256" key="8">
    <source>
        <dbReference type="ARBA" id="ARBA00022806"/>
    </source>
</evidence>
<dbReference type="GO" id="GO:0009432">
    <property type="term" value="P:SOS response"/>
    <property type="evidence" value="ECO:0007669"/>
    <property type="project" value="UniProtKB-UniRule"/>
</dbReference>
<evidence type="ECO:0000256" key="17">
    <source>
        <dbReference type="SAM" id="MobiDB-lite"/>
    </source>
</evidence>
<dbReference type="EC" id="5.6.2.4" evidence="16"/>
<evidence type="ECO:0000313" key="21">
    <source>
        <dbReference type="EMBL" id="ALC80253.1"/>
    </source>
</evidence>
<dbReference type="EMBL" id="CP012600">
    <property type="protein sequence ID" value="ALC80253.1"/>
    <property type="molecule type" value="Genomic_DNA"/>
</dbReference>
<evidence type="ECO:0000313" key="22">
    <source>
        <dbReference type="Proteomes" id="UP000067625"/>
    </source>
</evidence>
<dbReference type="Pfam" id="PF00270">
    <property type="entry name" value="DEAD"/>
    <property type="match status" value="1"/>
</dbReference>
<evidence type="ECO:0000256" key="9">
    <source>
        <dbReference type="ARBA" id="ARBA00022833"/>
    </source>
</evidence>
<dbReference type="NCBIfam" id="TIGR00614">
    <property type="entry name" value="recQ_fam"/>
    <property type="match status" value="1"/>
</dbReference>
<dbReference type="GO" id="GO:0043138">
    <property type="term" value="F:3'-5' DNA helicase activity"/>
    <property type="evidence" value="ECO:0007669"/>
    <property type="project" value="UniProtKB-EC"/>
</dbReference>
<evidence type="ECO:0000256" key="13">
    <source>
        <dbReference type="ARBA" id="ARBA00023204"/>
    </source>
</evidence>
<dbReference type="FunFam" id="1.10.150.80:FF:000002">
    <property type="entry name" value="ATP-dependent DNA helicase RecQ"/>
    <property type="match status" value="1"/>
</dbReference>
<feature type="domain" description="Helicase ATP-binding" evidence="19">
    <location>
        <begin position="27"/>
        <end position="196"/>
    </location>
</feature>
<evidence type="ECO:0000259" key="19">
    <source>
        <dbReference type="PROSITE" id="PS51192"/>
    </source>
</evidence>
<dbReference type="InterPro" id="IPR004589">
    <property type="entry name" value="DNA_helicase_ATP-dep_RecQ"/>
</dbReference>
<reference evidence="21 22" key="2">
    <citation type="journal article" date="2016" name="Int. J. Syst. Evol. Microbiol.">
        <title>Bacillus gobiensis sp. nov., isolated from a soil sample.</title>
        <authorList>
            <person name="Liu B."/>
            <person name="Liu G.H."/>
            <person name="Cetin S."/>
            <person name="Schumann P."/>
            <person name="Pan Z.Z."/>
            <person name="Chen Q.Q."/>
        </authorList>
    </citation>
    <scope>NUCLEOTIDE SEQUENCE [LARGE SCALE GENOMIC DNA]</scope>
    <source>
        <strain evidence="21 22">FJAT-4402</strain>
    </source>
</reference>
<dbReference type="NCBIfam" id="TIGR01389">
    <property type="entry name" value="recQ"/>
    <property type="match status" value="1"/>
</dbReference>
<evidence type="ECO:0000256" key="6">
    <source>
        <dbReference type="ARBA" id="ARBA00022763"/>
    </source>
</evidence>
<feature type="domain" description="HRDC" evidence="18">
    <location>
        <begin position="514"/>
        <end position="594"/>
    </location>
</feature>
<dbReference type="InterPro" id="IPR001650">
    <property type="entry name" value="Helicase_C-like"/>
</dbReference>
<dbReference type="SMART" id="SM00490">
    <property type="entry name" value="HELICc"/>
    <property type="match status" value="1"/>
</dbReference>
<dbReference type="InterPro" id="IPR010997">
    <property type="entry name" value="HRDC-like_sf"/>
</dbReference>
<keyword evidence="9" id="KW-0862">Zinc</keyword>
<evidence type="ECO:0000256" key="14">
    <source>
        <dbReference type="ARBA" id="ARBA00023235"/>
    </source>
</evidence>
<dbReference type="InterPro" id="IPR006293">
    <property type="entry name" value="DNA_helicase_ATP-dep_RecQ_bac"/>
</dbReference>
<dbReference type="Pfam" id="PF00570">
    <property type="entry name" value="HRDC"/>
    <property type="match status" value="1"/>
</dbReference>
<gene>
    <name evidence="21" type="ORF">AM592_00545</name>
</gene>
<dbReference type="GO" id="GO:0046872">
    <property type="term" value="F:metal ion binding"/>
    <property type="evidence" value="ECO:0007669"/>
    <property type="project" value="UniProtKB-KW"/>
</dbReference>
<dbReference type="SUPFAM" id="SSF46785">
    <property type="entry name" value="Winged helix' DNA-binding domain"/>
    <property type="match status" value="1"/>
</dbReference>
<protein>
    <recommendedName>
        <fullName evidence="16">DNA helicase RecQ</fullName>
        <ecNumber evidence="16">5.6.2.4</ecNumber>
    </recommendedName>
</protein>
<dbReference type="Gene3D" id="3.40.50.300">
    <property type="entry name" value="P-loop containing nucleotide triphosphate hydrolases"/>
    <property type="match status" value="2"/>
</dbReference>
<dbReference type="InterPro" id="IPR011545">
    <property type="entry name" value="DEAD/DEAH_box_helicase_dom"/>
</dbReference>
<dbReference type="SUPFAM" id="SSF47819">
    <property type="entry name" value="HRDC-like"/>
    <property type="match status" value="1"/>
</dbReference>
<dbReference type="InterPro" id="IPR014001">
    <property type="entry name" value="Helicase_ATP-bd"/>
</dbReference>
<evidence type="ECO:0000256" key="10">
    <source>
        <dbReference type="ARBA" id="ARBA00022840"/>
    </source>
</evidence>
<comment type="catalytic activity">
    <reaction evidence="15">
        <text>Couples ATP hydrolysis with the unwinding of duplex DNA by translocating in the 3'-5' direction.</text>
        <dbReference type="EC" id="5.6.2.4"/>
    </reaction>
</comment>
<dbReference type="GO" id="GO:0016787">
    <property type="term" value="F:hydrolase activity"/>
    <property type="evidence" value="ECO:0007669"/>
    <property type="project" value="UniProtKB-KW"/>
</dbReference>
<evidence type="ECO:0000256" key="16">
    <source>
        <dbReference type="NCBIfam" id="TIGR01389"/>
    </source>
</evidence>
<name>A0A0M4G639_9BACI</name>
<dbReference type="GO" id="GO:0005524">
    <property type="term" value="F:ATP binding"/>
    <property type="evidence" value="ECO:0007669"/>
    <property type="project" value="UniProtKB-KW"/>
</dbReference>
<dbReference type="PANTHER" id="PTHR13710">
    <property type="entry name" value="DNA HELICASE RECQ FAMILY MEMBER"/>
    <property type="match status" value="1"/>
</dbReference>
<dbReference type="GO" id="GO:0006310">
    <property type="term" value="P:DNA recombination"/>
    <property type="evidence" value="ECO:0007669"/>
    <property type="project" value="UniProtKB-UniRule"/>
</dbReference>
<dbReference type="InterPro" id="IPR018982">
    <property type="entry name" value="RQC_domain"/>
</dbReference>